<dbReference type="PROSITE" id="PS51257">
    <property type="entry name" value="PROKAR_LIPOPROTEIN"/>
    <property type="match status" value="1"/>
</dbReference>
<dbReference type="Gene3D" id="3.20.20.370">
    <property type="entry name" value="Glycoside hydrolase/deacetylase"/>
    <property type="match status" value="1"/>
</dbReference>
<sequence length="283" mass="30491">MRSTRVLLSAVLAASLLSGCARNDRYSMALAGAPATSASATLVGYQPPEADKTFPLFQSFQPPVGSSLSGRTIAVSRYSDIALRDKEVVLTFDDGPMPGKTHKILAALSDHGVGATFLMVGQMAKAYPNIAREVAEAGHTIGTHTYRHANLRTMSDAAAMAEIRKGELSVADALRPIGMRPAPFFRFPYLADTASLRHRLASDGIVAIDVDIDSKDYFRDAPETVRDRTLRTLDKHGRGIILMHDIQGRAAAMLPGFLAELEKRGYKVVRLVPADEASQVAGL</sequence>
<evidence type="ECO:0000313" key="10">
    <source>
        <dbReference type="Proteomes" id="UP000469011"/>
    </source>
</evidence>
<dbReference type="GO" id="GO:0046872">
    <property type="term" value="F:metal ion binding"/>
    <property type="evidence" value="ECO:0007669"/>
    <property type="project" value="UniProtKB-KW"/>
</dbReference>
<accession>A0A6N9SW59</accession>
<dbReference type="Pfam" id="PF01522">
    <property type="entry name" value="Polysacc_deac_1"/>
    <property type="match status" value="1"/>
</dbReference>
<dbReference type="SUPFAM" id="SSF88713">
    <property type="entry name" value="Glycoside hydrolase/deacetylase"/>
    <property type="match status" value="1"/>
</dbReference>
<keyword evidence="4" id="KW-0479">Metal-binding</keyword>
<evidence type="ECO:0000259" key="8">
    <source>
        <dbReference type="PROSITE" id="PS51677"/>
    </source>
</evidence>
<dbReference type="CDD" id="cd10917">
    <property type="entry name" value="CE4_NodB_like_6s_7s"/>
    <property type="match status" value="1"/>
</dbReference>
<evidence type="ECO:0000256" key="7">
    <source>
        <dbReference type="SAM" id="SignalP"/>
    </source>
</evidence>
<dbReference type="AlphaFoldDB" id="A0A6N9SW59"/>
<feature type="signal peptide" evidence="7">
    <location>
        <begin position="1"/>
        <end position="23"/>
    </location>
</feature>
<dbReference type="InterPro" id="IPR050248">
    <property type="entry name" value="Polysacc_deacetylase_ArnD"/>
</dbReference>
<dbReference type="EMBL" id="JAAAMG010000001">
    <property type="protein sequence ID" value="NDW03031.1"/>
    <property type="molecule type" value="Genomic_DNA"/>
</dbReference>
<reference evidence="9 10" key="1">
    <citation type="submission" date="2020-01" db="EMBL/GenBank/DDBJ databases">
        <title>Jiella pacifica sp. nov.</title>
        <authorList>
            <person name="Xue Z."/>
            <person name="Zhu S."/>
            <person name="Chen J."/>
            <person name="Yang J."/>
        </authorList>
    </citation>
    <scope>NUCLEOTIDE SEQUENCE [LARGE SCALE GENOMIC DNA]</scope>
    <source>
        <strain evidence="9 10">40Bstr34</strain>
    </source>
</reference>
<dbReference type="PROSITE" id="PS51677">
    <property type="entry name" value="NODB"/>
    <property type="match status" value="1"/>
</dbReference>
<name>A0A6N9SW59_9HYPH</name>
<evidence type="ECO:0000256" key="6">
    <source>
        <dbReference type="ARBA" id="ARBA00032976"/>
    </source>
</evidence>
<keyword evidence="10" id="KW-1185">Reference proteome</keyword>
<proteinExistence type="inferred from homology"/>
<dbReference type="Proteomes" id="UP000469011">
    <property type="component" value="Unassembled WGS sequence"/>
</dbReference>
<dbReference type="PANTHER" id="PTHR10587">
    <property type="entry name" value="GLYCOSYL TRANSFERASE-RELATED"/>
    <property type="match status" value="1"/>
</dbReference>
<protein>
    <recommendedName>
        <fullName evidence="3">Chitooligosaccharide deacetylase</fullName>
    </recommendedName>
    <alternativeName>
        <fullName evidence="6">Nodulation protein B</fullName>
    </alternativeName>
</protein>
<feature type="chain" id="PRO_5026710472" description="Chitooligosaccharide deacetylase" evidence="7">
    <location>
        <begin position="24"/>
        <end position="283"/>
    </location>
</feature>
<dbReference type="GO" id="GO:0016810">
    <property type="term" value="F:hydrolase activity, acting on carbon-nitrogen (but not peptide) bonds"/>
    <property type="evidence" value="ECO:0007669"/>
    <property type="project" value="InterPro"/>
</dbReference>
<comment type="similarity">
    <text evidence="2">Belongs to the polysaccharide deacetylase family.</text>
</comment>
<feature type="domain" description="NodB homology" evidence="8">
    <location>
        <begin position="86"/>
        <end position="269"/>
    </location>
</feature>
<comment type="function">
    <text evidence="1">Is involved in generating a small heat-stable compound (Nod), an acylated oligomer of N-acetylglucosamine, that stimulates mitosis in various plant protoplasts.</text>
</comment>
<evidence type="ECO:0000256" key="1">
    <source>
        <dbReference type="ARBA" id="ARBA00003236"/>
    </source>
</evidence>
<keyword evidence="7" id="KW-0732">Signal</keyword>
<evidence type="ECO:0000256" key="4">
    <source>
        <dbReference type="ARBA" id="ARBA00022723"/>
    </source>
</evidence>
<comment type="caution">
    <text evidence="9">The sequence shown here is derived from an EMBL/GenBank/DDBJ whole genome shotgun (WGS) entry which is preliminary data.</text>
</comment>
<evidence type="ECO:0000256" key="2">
    <source>
        <dbReference type="ARBA" id="ARBA00010973"/>
    </source>
</evidence>
<evidence type="ECO:0000256" key="3">
    <source>
        <dbReference type="ARBA" id="ARBA00020071"/>
    </source>
</evidence>
<dbReference type="InterPro" id="IPR011330">
    <property type="entry name" value="Glyco_hydro/deAcase_b/a-brl"/>
</dbReference>
<dbReference type="PANTHER" id="PTHR10587:SF133">
    <property type="entry name" value="CHITIN DEACETYLASE 1-RELATED"/>
    <property type="match status" value="1"/>
</dbReference>
<keyword evidence="5" id="KW-0378">Hydrolase</keyword>
<dbReference type="InterPro" id="IPR002509">
    <property type="entry name" value="NODB_dom"/>
</dbReference>
<gene>
    <name evidence="9" type="ORF">GTK09_01195</name>
</gene>
<evidence type="ECO:0000313" key="9">
    <source>
        <dbReference type="EMBL" id="NDW03031.1"/>
    </source>
</evidence>
<dbReference type="GO" id="GO:0005975">
    <property type="term" value="P:carbohydrate metabolic process"/>
    <property type="evidence" value="ECO:0007669"/>
    <property type="project" value="InterPro"/>
</dbReference>
<evidence type="ECO:0000256" key="5">
    <source>
        <dbReference type="ARBA" id="ARBA00022801"/>
    </source>
</evidence>
<dbReference type="GO" id="GO:0016020">
    <property type="term" value="C:membrane"/>
    <property type="evidence" value="ECO:0007669"/>
    <property type="project" value="TreeGrafter"/>
</dbReference>
<organism evidence="9 10">
    <name type="scientific">Jiella pacifica</name>
    <dbReference type="NCBI Taxonomy" id="2696469"/>
    <lineage>
        <taxon>Bacteria</taxon>
        <taxon>Pseudomonadati</taxon>
        <taxon>Pseudomonadota</taxon>
        <taxon>Alphaproteobacteria</taxon>
        <taxon>Hyphomicrobiales</taxon>
        <taxon>Aurantimonadaceae</taxon>
        <taxon>Jiella</taxon>
    </lineage>
</organism>